<gene>
    <name evidence="6" type="ORF">BWP39_22110</name>
</gene>
<accession>A0A2A4ENI3</accession>
<evidence type="ECO:0000256" key="4">
    <source>
        <dbReference type="SAM" id="Coils"/>
    </source>
</evidence>
<dbReference type="PANTHER" id="PTHR30204:SF94">
    <property type="entry name" value="HEAVY METAL-DEPENDENT TRANSCRIPTIONAL REGULATOR HI_0293-RELATED"/>
    <property type="match status" value="1"/>
</dbReference>
<keyword evidence="3" id="KW-0804">Transcription</keyword>
<dbReference type="Proteomes" id="UP000218022">
    <property type="component" value="Unassembled WGS sequence"/>
</dbReference>
<protein>
    <recommendedName>
        <fullName evidence="5">HTH merR-type domain-containing protein</fullName>
    </recommendedName>
</protein>
<dbReference type="GO" id="GO:0003677">
    <property type="term" value="F:DNA binding"/>
    <property type="evidence" value="ECO:0007669"/>
    <property type="project" value="UniProtKB-KW"/>
</dbReference>
<sequence length="134" mass="15034">MKNQDAAASTYLKVKLMRIGLLASQTGISATRIRFYEARGLLPPPGRSLNGYREYDARAMEILRFIDRARRLGFSLTEVESHLSSPHDEGRKARLLAIVESKLRALEAQAAQIENQRTELRALATELRTIQPAA</sequence>
<comment type="caution">
    <text evidence="6">The sequence shown here is derived from an EMBL/GenBank/DDBJ whole genome shotgun (WGS) entry which is preliminary data.</text>
</comment>
<evidence type="ECO:0000256" key="3">
    <source>
        <dbReference type="ARBA" id="ARBA00023163"/>
    </source>
</evidence>
<dbReference type="PRINTS" id="PR00040">
    <property type="entry name" value="HTHMERR"/>
</dbReference>
<organism evidence="6 7">
    <name type="scientific">Paraburkholderia acidicola</name>
    <dbReference type="NCBI Taxonomy" id="1912599"/>
    <lineage>
        <taxon>Bacteria</taxon>
        <taxon>Pseudomonadati</taxon>
        <taxon>Pseudomonadota</taxon>
        <taxon>Betaproteobacteria</taxon>
        <taxon>Burkholderiales</taxon>
        <taxon>Burkholderiaceae</taxon>
        <taxon>Paraburkholderia</taxon>
    </lineage>
</organism>
<evidence type="ECO:0000256" key="1">
    <source>
        <dbReference type="ARBA" id="ARBA00023015"/>
    </source>
</evidence>
<dbReference type="SMART" id="SM00422">
    <property type="entry name" value="HTH_MERR"/>
    <property type="match status" value="1"/>
</dbReference>
<reference evidence="6 7" key="1">
    <citation type="submission" date="2017-01" db="EMBL/GenBank/DDBJ databases">
        <title>Whole-Genome Shotgun Sequencing of Two beta-Proteobacterial Species in Search of the Bulgecin Biosynthetic Cluster.</title>
        <authorList>
            <person name="Horsman M.E."/>
            <person name="Marous D.R."/>
            <person name="Li R."/>
            <person name="Oliver R.A."/>
            <person name="Byun B."/>
            <person name="Emrich S.J."/>
            <person name="Boggess B."/>
            <person name="Townsend C.A."/>
            <person name="Mobashery S."/>
        </authorList>
    </citation>
    <scope>NUCLEOTIDE SEQUENCE [LARGE SCALE GENOMIC DNA]</scope>
    <source>
        <strain evidence="6 7">ATCC 31363</strain>
    </source>
</reference>
<dbReference type="OrthoDB" id="9808480at2"/>
<dbReference type="AlphaFoldDB" id="A0A2A4ENI3"/>
<dbReference type="EMBL" id="MTZV01000006">
    <property type="protein sequence ID" value="PCE22375.1"/>
    <property type="molecule type" value="Genomic_DNA"/>
</dbReference>
<dbReference type="InterPro" id="IPR009061">
    <property type="entry name" value="DNA-bd_dom_put_sf"/>
</dbReference>
<proteinExistence type="predicted"/>
<keyword evidence="1" id="KW-0805">Transcription regulation</keyword>
<dbReference type="SUPFAM" id="SSF46955">
    <property type="entry name" value="Putative DNA-binding domain"/>
    <property type="match status" value="1"/>
</dbReference>
<feature type="coiled-coil region" evidence="4">
    <location>
        <begin position="96"/>
        <end position="126"/>
    </location>
</feature>
<dbReference type="RefSeq" id="WP_096724082.1">
    <property type="nucleotide sequence ID" value="NZ_MTZV01000006.1"/>
</dbReference>
<evidence type="ECO:0000259" key="5">
    <source>
        <dbReference type="PROSITE" id="PS50937"/>
    </source>
</evidence>
<feature type="domain" description="HTH merR-type" evidence="5">
    <location>
        <begin position="16"/>
        <end position="85"/>
    </location>
</feature>
<evidence type="ECO:0000256" key="2">
    <source>
        <dbReference type="ARBA" id="ARBA00023125"/>
    </source>
</evidence>
<dbReference type="InterPro" id="IPR000551">
    <property type="entry name" value="MerR-type_HTH_dom"/>
</dbReference>
<dbReference type="GO" id="GO:0003700">
    <property type="term" value="F:DNA-binding transcription factor activity"/>
    <property type="evidence" value="ECO:0007669"/>
    <property type="project" value="InterPro"/>
</dbReference>
<dbReference type="InterPro" id="IPR047057">
    <property type="entry name" value="MerR_fam"/>
</dbReference>
<evidence type="ECO:0000313" key="7">
    <source>
        <dbReference type="Proteomes" id="UP000218022"/>
    </source>
</evidence>
<dbReference type="Pfam" id="PF13411">
    <property type="entry name" value="MerR_1"/>
    <property type="match status" value="1"/>
</dbReference>
<dbReference type="Gene3D" id="1.10.1660.10">
    <property type="match status" value="1"/>
</dbReference>
<name>A0A2A4ENI3_9BURK</name>
<keyword evidence="4" id="KW-0175">Coiled coil</keyword>
<dbReference type="PROSITE" id="PS00552">
    <property type="entry name" value="HTH_MERR_1"/>
    <property type="match status" value="1"/>
</dbReference>
<keyword evidence="2" id="KW-0238">DNA-binding</keyword>
<evidence type="ECO:0000313" key="6">
    <source>
        <dbReference type="EMBL" id="PCE22375.1"/>
    </source>
</evidence>
<dbReference type="PROSITE" id="PS50937">
    <property type="entry name" value="HTH_MERR_2"/>
    <property type="match status" value="1"/>
</dbReference>
<dbReference type="PANTHER" id="PTHR30204">
    <property type="entry name" value="REDOX-CYCLING DRUG-SENSING TRANSCRIPTIONAL ACTIVATOR SOXR"/>
    <property type="match status" value="1"/>
</dbReference>